<evidence type="ECO:0007829" key="19">
    <source>
        <dbReference type="PDB" id="8Z81"/>
    </source>
</evidence>
<dbReference type="PDB" id="8Z82">
    <property type="method" value="EM"/>
    <property type="resolution" value="2.40 A"/>
    <property type="chains" value="1/5/9/D/I/O/S/W=1-67"/>
</dbReference>
<dbReference type="OrthoDB" id="8564165at2"/>
<comment type="function">
    <text evidence="1">Antenna complexes are light-harvesting systems, which transfer the excitation energy to the reaction centers.</text>
</comment>
<dbReference type="HOGENOM" id="CLU_205201_0_0_6"/>
<keyword evidence="3" id="KW-1003">Cell membrane</keyword>
<name>A1WXF8_HALHL</name>
<evidence type="ECO:0000256" key="2">
    <source>
        <dbReference type="ARBA" id="ARBA00004401"/>
    </source>
</evidence>
<dbReference type="SMR" id="A1WXF8"/>
<feature type="transmembrane region" description="Helical" evidence="15">
    <location>
        <begin position="12"/>
        <end position="32"/>
    </location>
</feature>
<keyword evidence="19 20" id="KW-0002">3D-structure</keyword>
<reference evidence="18" key="1">
    <citation type="submission" date="2006-12" db="EMBL/GenBank/DDBJ databases">
        <title>Complete sequence of Halorhodospira halophila SL1.</title>
        <authorList>
            <consortium name="US DOE Joint Genome Institute"/>
            <person name="Copeland A."/>
            <person name="Lucas S."/>
            <person name="Lapidus A."/>
            <person name="Barry K."/>
            <person name="Detter J.C."/>
            <person name="Glavina del Rio T."/>
            <person name="Hammon N."/>
            <person name="Israni S."/>
            <person name="Dalin E."/>
            <person name="Tice H."/>
            <person name="Pitluck S."/>
            <person name="Saunders E."/>
            <person name="Brettin T."/>
            <person name="Bruce D."/>
            <person name="Han C."/>
            <person name="Tapia R."/>
            <person name="Schmutz J."/>
            <person name="Larimer F."/>
            <person name="Land M."/>
            <person name="Hauser L."/>
            <person name="Kyrpides N."/>
            <person name="Mikhailova N."/>
            <person name="Hoff W."/>
            <person name="Richardson P."/>
        </authorList>
    </citation>
    <scope>NUCLEOTIDE SEQUENCE [LARGE SCALE GENOMIC DNA]</scope>
    <source>
        <strain evidence="18">DSM 244 / SL1</strain>
    </source>
</reference>
<dbReference type="GO" id="GO:0046872">
    <property type="term" value="F:metal ion binding"/>
    <property type="evidence" value="ECO:0007669"/>
    <property type="project" value="UniProtKB-KW"/>
</dbReference>
<dbReference type="GO" id="GO:0019684">
    <property type="term" value="P:photosynthesis, light reaction"/>
    <property type="evidence" value="ECO:0007669"/>
    <property type="project" value="InterPro"/>
</dbReference>
<evidence type="ECO:0000256" key="1">
    <source>
        <dbReference type="ARBA" id="ARBA00002455"/>
    </source>
</evidence>
<reference evidence="17 18" key="2">
    <citation type="journal article" date="2013" name="Stand. Genomic Sci.">
        <title>Complete genome sequence of Halorhodospira halophila SL1.</title>
        <authorList>
            <person name="Challacombe J.F."/>
            <person name="Majid S."/>
            <person name="Deole R."/>
            <person name="Brettin T.S."/>
            <person name="Bruce D."/>
            <person name="Delano S.F."/>
            <person name="Detter J.C."/>
            <person name="Gleasner C.D."/>
            <person name="Han C.S."/>
            <person name="Misra M."/>
            <person name="Reitenga K.G."/>
            <person name="Mikhailova N."/>
            <person name="Woyke T."/>
            <person name="Pitluck S."/>
            <person name="Nolan M."/>
            <person name="Land M.L."/>
            <person name="Saunders E."/>
            <person name="Tapia R."/>
            <person name="Lapidus A."/>
            <person name="Ivanova N."/>
            <person name="Hoff W.D."/>
        </authorList>
    </citation>
    <scope>NUCLEOTIDE SEQUENCE [LARGE SCALE GENOMIC DNA]</scope>
    <source>
        <strain evidence="18">DSM 244 / SL1</strain>
    </source>
</reference>
<keyword evidence="7 15" id="KW-0812">Transmembrane</keyword>
<dbReference type="GO" id="GO:0042314">
    <property type="term" value="F:bacteriochlorophyll binding"/>
    <property type="evidence" value="ECO:0007669"/>
    <property type="project" value="UniProtKB-KW"/>
</dbReference>
<keyword evidence="10" id="KW-0076">Bacteriochlorophyll</keyword>
<evidence type="ECO:0000256" key="9">
    <source>
        <dbReference type="ARBA" id="ARBA00022842"/>
    </source>
</evidence>
<evidence type="ECO:0000256" key="7">
    <source>
        <dbReference type="ARBA" id="ARBA00022692"/>
    </source>
</evidence>
<dbReference type="PDB" id="8Z81">
    <property type="method" value="EM"/>
    <property type="resolution" value="2.20 A"/>
    <property type="chains" value="1/5/9/C/G/K/O/S/W=1-67"/>
</dbReference>
<dbReference type="InterPro" id="IPR000066">
    <property type="entry name" value="Antenna_a/b"/>
</dbReference>
<proteinExistence type="evidence at protein level"/>
<dbReference type="PRINTS" id="PR00673">
    <property type="entry name" value="LIGHTHARVSTA"/>
</dbReference>
<keyword evidence="13 15" id="KW-0472">Membrane</keyword>
<dbReference type="SUPFAM" id="SSF56918">
    <property type="entry name" value="Light-harvesting complex subunits"/>
    <property type="match status" value="1"/>
</dbReference>
<dbReference type="InterPro" id="IPR018332">
    <property type="entry name" value="Antenna_alpha"/>
</dbReference>
<dbReference type="RefSeq" id="WP_011814392.1">
    <property type="nucleotide sequence ID" value="NC_008789.1"/>
</dbReference>
<gene>
    <name evidence="17" type="ordered locus">Hhal_1606</name>
</gene>
<dbReference type="GO" id="GO:0019866">
    <property type="term" value="C:organelle inner membrane"/>
    <property type="evidence" value="ECO:0007669"/>
    <property type="project" value="InterPro"/>
</dbReference>
<accession>A1WXF8</accession>
<evidence type="ECO:0000256" key="10">
    <source>
        <dbReference type="ARBA" id="ARBA00022956"/>
    </source>
</evidence>
<dbReference type="PROSITE" id="PS00968">
    <property type="entry name" value="ANTENNA_COMP_ALPHA"/>
    <property type="match status" value="1"/>
</dbReference>
<keyword evidence="9" id="KW-0460">Magnesium</keyword>
<dbReference type="InterPro" id="IPR035889">
    <property type="entry name" value="Light-harvesting_complex"/>
</dbReference>
<evidence type="ECO:0000256" key="3">
    <source>
        <dbReference type="ARBA" id="ARBA00022475"/>
    </source>
</evidence>
<keyword evidence="4" id="KW-0148">Chlorophyll</keyword>
<reference evidence="19" key="4">
    <citation type="journal article" date="2025" name="Nat. Commun.">
        <title>A distinct double-ring LH1-LH2 photocomplex from an extremophilic phototroph.</title>
        <authorList>
            <person name="Tani K."/>
            <person name="Nagashima K.V.P."/>
            <person name="Kojima R."/>
            <person name="Kondo M."/>
            <person name="Kanno R."/>
            <person name="Satoh I."/>
            <person name="Kawakami M."/>
            <person name="Hiwatashi N."/>
            <person name="Nakata K."/>
            <person name="Nagashima S."/>
            <person name="Inoue K."/>
            <person name="Isawa Y."/>
            <person name="Morishita R."/>
            <person name="Takaichi S."/>
            <person name="Purba E.R."/>
            <person name="Hall M."/>
            <person name="Yu L.J."/>
            <person name="Madigan M.T."/>
            <person name="Mizoguchi A."/>
            <person name="Humbel B.M."/>
            <person name="Kimura Y."/>
            <person name="Nagasawa Y."/>
            <person name="Dewa T."/>
            <person name="Wang-Otomo Z.Y."/>
        </authorList>
    </citation>
    <scope>STRUCTURE BY ELECTRON MICROSCOPY (2.20 ANGSTROMS) IN COMPLEX WITH BACTERIOCHLOROPHYLL A</scope>
</reference>
<evidence type="ECO:0007829" key="21">
    <source>
        <dbReference type="PDB" id="8Z83"/>
    </source>
</evidence>
<dbReference type="GO" id="GO:0005886">
    <property type="term" value="C:plasma membrane"/>
    <property type="evidence" value="ECO:0007669"/>
    <property type="project" value="UniProtKB-SubCell"/>
</dbReference>
<dbReference type="PDB" id="8Z83">
    <property type="method" value="EM"/>
    <property type="resolution" value="2.60 A"/>
    <property type="chains" value="1/5/9/D/I/O/S/W=1-67"/>
</dbReference>
<evidence type="ECO:0000256" key="11">
    <source>
        <dbReference type="ARBA" id="ARBA00022989"/>
    </source>
</evidence>
<dbReference type="EMDB" id="EMD-39835"/>
<keyword evidence="6" id="KW-0042">Antenna complex</keyword>
<dbReference type="Pfam" id="PF00556">
    <property type="entry name" value="LHC"/>
    <property type="match status" value="1"/>
</dbReference>
<feature type="binding site" evidence="19 20">
    <location>
        <position position="18"/>
    </location>
    <ligand>
        <name>bacteriochlorophyll a</name>
        <dbReference type="ChEBI" id="CHEBI:61720"/>
        <label>1</label>
        <note>axial binding residue</note>
    </ligand>
    <ligandPart>
        <name>Mg</name>
        <dbReference type="ChEBI" id="CHEBI:25107"/>
    </ligandPart>
</feature>
<keyword evidence="5" id="KW-0997">Cell inner membrane</keyword>
<dbReference type="EMBL" id="CP000544">
    <property type="protein sequence ID" value="ABM62370.1"/>
    <property type="molecule type" value="Genomic_DNA"/>
</dbReference>
<comment type="subcellular location">
    <subcellularLocation>
        <location evidence="2">Cell membrane</location>
        <topology evidence="2">Single-pass type II membrane protein</topology>
    </subcellularLocation>
</comment>
<evidence type="ECO:0000256" key="15">
    <source>
        <dbReference type="SAM" id="Phobius"/>
    </source>
</evidence>
<evidence type="ECO:0000313" key="17">
    <source>
        <dbReference type="EMBL" id="ABM62370.1"/>
    </source>
</evidence>
<keyword evidence="18" id="KW-1185">Reference proteome</keyword>
<dbReference type="EMDB" id="EMD-39836"/>
<evidence type="ECO:0000259" key="16">
    <source>
        <dbReference type="Pfam" id="PF00556"/>
    </source>
</evidence>
<feature type="binding site" evidence="19 20">
    <location>
        <position position="10"/>
    </location>
    <ligand>
        <name>bacteriochlorophyll a</name>
        <dbReference type="ChEBI" id="CHEBI:61720"/>
        <label>1</label>
    </ligand>
</feature>
<keyword evidence="11 15" id="KW-1133">Transmembrane helix</keyword>
<evidence type="ECO:0000256" key="14">
    <source>
        <dbReference type="ARBA" id="ARBA00023243"/>
    </source>
</evidence>
<dbReference type="EMDB" id="EMD-39837"/>
<feature type="binding site" evidence="19 20">
    <location>
        <position position="40"/>
    </location>
    <ligand>
        <name>bacteriochlorophyll a</name>
        <dbReference type="ChEBI" id="CHEBI:61720"/>
        <label>2</label>
    </ligand>
</feature>
<protein>
    <submittedName>
        <fullName evidence="17">Antenna complex, alpha/beta subunit</fullName>
    </submittedName>
</protein>
<dbReference type="AlphaFoldDB" id="A1WXF8"/>
<organism evidence="17 18">
    <name type="scientific">Halorhodospira halophila (strain DSM 244 / SL1)</name>
    <name type="common">Ectothiorhodospira halophila (strain DSM 244 / SL1)</name>
    <dbReference type="NCBI Taxonomy" id="349124"/>
    <lineage>
        <taxon>Bacteria</taxon>
        <taxon>Pseudomonadati</taxon>
        <taxon>Pseudomonadota</taxon>
        <taxon>Gammaproteobacteria</taxon>
        <taxon>Chromatiales</taxon>
        <taxon>Ectothiorhodospiraceae</taxon>
        <taxon>Halorhodospira</taxon>
    </lineage>
</organism>
<dbReference type="Proteomes" id="UP000000647">
    <property type="component" value="Chromosome"/>
</dbReference>
<evidence type="ECO:0000256" key="13">
    <source>
        <dbReference type="ARBA" id="ARBA00023136"/>
    </source>
</evidence>
<keyword evidence="8" id="KW-0479">Metal-binding</keyword>
<keyword evidence="12" id="KW-0157">Chromophore</keyword>
<feature type="domain" description="Antenna complex alpha/beta subunit" evidence="16">
    <location>
        <begin position="1"/>
        <end position="41"/>
    </location>
</feature>
<reference evidence="20 21" key="3">
    <citation type="journal article" date="2025" name="Commun. Biol.">
        <title>A Native LH1-RC-HiPIP Supercomplex from an Extremophilic Phototroph.</title>
        <authorList>
            <person name="Tani K."/>
            <person name="Kanno R."/>
            <person name="Nagashima K.V.P."/>
            <person name="Kawakami M."/>
            <person name="Hiwatashi N."/>
            <person name="Nakata K."/>
            <person name="Nagashima S."/>
            <person name="Inoue K."/>
            <person name="Takaichi S."/>
            <person name="Purba E.R."/>
            <person name="Hall M."/>
            <person name="Yu L.J."/>
            <person name="Madigan M.T."/>
            <person name="Mizoguchi A."/>
            <person name="Humbel B.M."/>
            <person name="Kimura Y."/>
            <person name="Wang-Otomo Z.Y."/>
        </authorList>
    </citation>
    <scope>STRUCTURE BY ELECTRON MICROSCOPY (2.40 ANGSTROMS) IN COMPLEX WITH BACTERIOCHLOROPHYLL A</scope>
</reference>
<dbReference type="KEGG" id="hha:Hhal_1606"/>
<sequence>MWRMWKILDYRRTVVLAHVGMAVLALLIHFILLSTESFNWLEGNPYGNAESAAEVAEAAVMPQQREV</sequence>
<evidence type="ECO:0000256" key="4">
    <source>
        <dbReference type="ARBA" id="ARBA00022494"/>
    </source>
</evidence>
<dbReference type="Gene3D" id="4.10.220.20">
    <property type="entry name" value="Light-harvesting complex"/>
    <property type="match status" value="1"/>
</dbReference>
<dbReference type="InterPro" id="IPR002361">
    <property type="entry name" value="Antenna_alpha_CS"/>
</dbReference>
<feature type="binding site" evidence="19 20">
    <location>
        <position position="29"/>
    </location>
    <ligand>
        <name>bacteriochlorophyll a</name>
        <dbReference type="ChEBI" id="CHEBI:61720"/>
        <label>2</label>
        <note>axial binding residue</note>
    </ligand>
    <ligandPart>
        <name>Mg</name>
        <dbReference type="ChEBI" id="CHEBI:25107"/>
    </ligandPart>
</feature>
<evidence type="ECO:0000256" key="5">
    <source>
        <dbReference type="ARBA" id="ARBA00022519"/>
    </source>
</evidence>
<evidence type="ECO:0000256" key="12">
    <source>
        <dbReference type="ARBA" id="ARBA00022991"/>
    </source>
</evidence>
<keyword evidence="14" id="KW-0437">Light-harvesting polypeptide</keyword>
<evidence type="ECO:0000256" key="8">
    <source>
        <dbReference type="ARBA" id="ARBA00022723"/>
    </source>
</evidence>
<evidence type="ECO:0007829" key="20">
    <source>
        <dbReference type="PDB" id="8Z82"/>
    </source>
</evidence>
<evidence type="ECO:0000313" key="18">
    <source>
        <dbReference type="Proteomes" id="UP000000647"/>
    </source>
</evidence>
<dbReference type="NCBIfam" id="NF040861">
    <property type="entry name" value="pufA_517_ASD"/>
    <property type="match status" value="1"/>
</dbReference>
<dbReference type="GO" id="GO:0030077">
    <property type="term" value="C:plasma membrane light-harvesting complex"/>
    <property type="evidence" value="ECO:0007669"/>
    <property type="project" value="InterPro"/>
</dbReference>
<evidence type="ECO:0000256" key="6">
    <source>
        <dbReference type="ARBA" id="ARBA00022549"/>
    </source>
</evidence>